<proteinExistence type="predicted"/>
<dbReference type="Pfam" id="PF09821">
    <property type="entry name" value="AAA_assoc_C"/>
    <property type="match status" value="1"/>
</dbReference>
<accession>A0A538SNY1</accession>
<protein>
    <recommendedName>
        <fullName evidence="3">Nitrate ABC transporter ATP-binding protein</fullName>
    </recommendedName>
</protein>
<name>A0A538SNY1_UNCEI</name>
<dbReference type="AlphaFoldDB" id="A0A538SNY1"/>
<dbReference type="Proteomes" id="UP000320184">
    <property type="component" value="Unassembled WGS sequence"/>
</dbReference>
<dbReference type="InterPro" id="IPR018632">
    <property type="entry name" value="AAA-associated_dom_C"/>
</dbReference>
<reference evidence="1 2" key="1">
    <citation type="journal article" date="2019" name="Nat. Microbiol.">
        <title>Mediterranean grassland soil C-N compound turnover is dependent on rainfall and depth, and is mediated by genomically divergent microorganisms.</title>
        <authorList>
            <person name="Diamond S."/>
            <person name="Andeer P.F."/>
            <person name="Li Z."/>
            <person name="Crits-Christoph A."/>
            <person name="Burstein D."/>
            <person name="Anantharaman K."/>
            <person name="Lane K.R."/>
            <person name="Thomas B.C."/>
            <person name="Pan C."/>
            <person name="Northen T.R."/>
            <person name="Banfield J.F."/>
        </authorList>
    </citation>
    <scope>NUCLEOTIDE SEQUENCE [LARGE SCALE GENOMIC DNA]</scope>
    <source>
        <strain evidence="1">WS_3</strain>
    </source>
</reference>
<feature type="non-terminal residue" evidence="1">
    <location>
        <position position="1"/>
    </location>
</feature>
<dbReference type="EMBL" id="VBOT01000023">
    <property type="protein sequence ID" value="TMQ53088.1"/>
    <property type="molecule type" value="Genomic_DNA"/>
</dbReference>
<evidence type="ECO:0000313" key="1">
    <source>
        <dbReference type="EMBL" id="TMQ53088.1"/>
    </source>
</evidence>
<evidence type="ECO:0000313" key="2">
    <source>
        <dbReference type="Proteomes" id="UP000320184"/>
    </source>
</evidence>
<gene>
    <name evidence="1" type="ORF">E6K73_01785</name>
</gene>
<sequence>QLTLVGREVMAMDDPARKDATRARLKKHPLFGRVIAMLVESEGSMEDEEVLADLTIYFPFIPADSLFQTIVEWGRYAEVLDHDATVGRLMLTGTVEGAPDVPAG</sequence>
<comment type="caution">
    <text evidence="1">The sequence shown here is derived from an EMBL/GenBank/DDBJ whole genome shotgun (WGS) entry which is preliminary data.</text>
</comment>
<organism evidence="1 2">
    <name type="scientific">Eiseniibacteriota bacterium</name>
    <dbReference type="NCBI Taxonomy" id="2212470"/>
    <lineage>
        <taxon>Bacteria</taxon>
        <taxon>Candidatus Eiseniibacteriota</taxon>
    </lineage>
</organism>
<evidence type="ECO:0008006" key="3">
    <source>
        <dbReference type="Google" id="ProtNLM"/>
    </source>
</evidence>